<dbReference type="Pfam" id="PF00578">
    <property type="entry name" value="AhpC-TSA"/>
    <property type="match status" value="1"/>
</dbReference>
<proteinExistence type="inferred from homology"/>
<name>A0A0K1ECK2_CHOCO</name>
<dbReference type="KEGG" id="ccro:CMC5_027420"/>
<evidence type="ECO:0000256" key="3">
    <source>
        <dbReference type="ARBA" id="ARBA00013017"/>
    </source>
</evidence>
<sequence length="193" mass="20238">MATMIVRPSLALLLALTSLTVACNETSTPTPAPSATTAAHSSQGDGTVTLKAGDPAPDVTLKLHDGKEVKLSSLAGKQVLVYFYPKDDTPGCTVQAEGLRDGWTDIQAAGLEVFGVSTQGAESHTAFIDKYKLPFPLVVDEDGAIARAFGVPVRGVFASRQSFLIGKDGKIKSTWREVDPKEHAATVLAAAKS</sequence>
<evidence type="ECO:0000256" key="14">
    <source>
        <dbReference type="SAM" id="SignalP"/>
    </source>
</evidence>
<dbReference type="CDD" id="cd03017">
    <property type="entry name" value="PRX_BCP"/>
    <property type="match status" value="1"/>
</dbReference>
<keyword evidence="8" id="KW-0676">Redox-active center</keyword>
<dbReference type="EC" id="1.11.1.24" evidence="3"/>
<feature type="signal peptide" evidence="14">
    <location>
        <begin position="1"/>
        <end position="23"/>
    </location>
</feature>
<dbReference type="GO" id="GO:0008379">
    <property type="term" value="F:thioredoxin peroxidase activity"/>
    <property type="evidence" value="ECO:0007669"/>
    <property type="project" value="TreeGrafter"/>
</dbReference>
<dbReference type="Proteomes" id="UP000067626">
    <property type="component" value="Chromosome"/>
</dbReference>
<comment type="similarity">
    <text evidence="10">Belongs to the peroxiredoxin family. BCP/PrxQ subfamily.</text>
</comment>
<evidence type="ECO:0000259" key="15">
    <source>
        <dbReference type="PROSITE" id="PS51352"/>
    </source>
</evidence>
<evidence type="ECO:0000256" key="11">
    <source>
        <dbReference type="ARBA" id="ARBA00042639"/>
    </source>
</evidence>
<dbReference type="GO" id="GO:0005737">
    <property type="term" value="C:cytoplasm"/>
    <property type="evidence" value="ECO:0007669"/>
    <property type="project" value="TreeGrafter"/>
</dbReference>
<keyword evidence="7" id="KW-1015">Disulfide bond</keyword>
<keyword evidence="4" id="KW-0575">Peroxidase</keyword>
<dbReference type="PANTHER" id="PTHR42801:SF4">
    <property type="entry name" value="AHPC_TSA FAMILY PROTEIN"/>
    <property type="match status" value="1"/>
</dbReference>
<dbReference type="GO" id="GO:0045454">
    <property type="term" value="P:cell redox homeostasis"/>
    <property type="evidence" value="ECO:0007669"/>
    <property type="project" value="TreeGrafter"/>
</dbReference>
<gene>
    <name evidence="16" type="ORF">CMC5_027420</name>
</gene>
<evidence type="ECO:0000256" key="7">
    <source>
        <dbReference type="ARBA" id="ARBA00023157"/>
    </source>
</evidence>
<evidence type="ECO:0000313" key="16">
    <source>
        <dbReference type="EMBL" id="AKT38595.1"/>
    </source>
</evidence>
<protein>
    <recommendedName>
        <fullName evidence="3">thioredoxin-dependent peroxiredoxin</fullName>
        <ecNumber evidence="3">1.11.1.24</ecNumber>
    </recommendedName>
    <alternativeName>
        <fullName evidence="9">Thioredoxin peroxidase</fullName>
    </alternativeName>
    <alternativeName>
        <fullName evidence="11">Thioredoxin-dependent peroxiredoxin Bcp</fullName>
    </alternativeName>
</protein>
<dbReference type="EMBL" id="CP012159">
    <property type="protein sequence ID" value="AKT38595.1"/>
    <property type="molecule type" value="Genomic_DNA"/>
</dbReference>
<keyword evidence="5" id="KW-0049">Antioxidant</keyword>
<keyword evidence="6" id="KW-0560">Oxidoreductase</keyword>
<comment type="catalytic activity">
    <reaction evidence="12">
        <text>a hydroperoxide + [thioredoxin]-dithiol = an alcohol + [thioredoxin]-disulfide + H2O</text>
        <dbReference type="Rhea" id="RHEA:62620"/>
        <dbReference type="Rhea" id="RHEA-COMP:10698"/>
        <dbReference type="Rhea" id="RHEA-COMP:10700"/>
        <dbReference type="ChEBI" id="CHEBI:15377"/>
        <dbReference type="ChEBI" id="CHEBI:29950"/>
        <dbReference type="ChEBI" id="CHEBI:30879"/>
        <dbReference type="ChEBI" id="CHEBI:35924"/>
        <dbReference type="ChEBI" id="CHEBI:50058"/>
        <dbReference type="EC" id="1.11.1.24"/>
    </reaction>
</comment>
<evidence type="ECO:0000256" key="2">
    <source>
        <dbReference type="ARBA" id="ARBA00011245"/>
    </source>
</evidence>
<evidence type="ECO:0000256" key="9">
    <source>
        <dbReference type="ARBA" id="ARBA00032824"/>
    </source>
</evidence>
<dbReference type="PROSITE" id="PS51352">
    <property type="entry name" value="THIOREDOXIN_2"/>
    <property type="match status" value="1"/>
</dbReference>
<evidence type="ECO:0000256" key="8">
    <source>
        <dbReference type="ARBA" id="ARBA00023284"/>
    </source>
</evidence>
<dbReference type="InterPro" id="IPR036249">
    <property type="entry name" value="Thioredoxin-like_sf"/>
</dbReference>
<evidence type="ECO:0000313" key="17">
    <source>
        <dbReference type="Proteomes" id="UP000067626"/>
    </source>
</evidence>
<keyword evidence="17" id="KW-1185">Reference proteome</keyword>
<dbReference type="InterPro" id="IPR013766">
    <property type="entry name" value="Thioredoxin_domain"/>
</dbReference>
<evidence type="ECO:0000256" key="5">
    <source>
        <dbReference type="ARBA" id="ARBA00022862"/>
    </source>
</evidence>
<dbReference type="PROSITE" id="PS51257">
    <property type="entry name" value="PROKAR_LIPOPROTEIN"/>
    <property type="match status" value="1"/>
</dbReference>
<comment type="function">
    <text evidence="1">Thiol-specific peroxidase that catalyzes the reduction of hydrogen peroxide and organic hydroperoxides to water and alcohols, respectively. Plays a role in cell protection against oxidative stress by detoxifying peroxides and as sensor of hydrogen peroxide-mediated signaling events.</text>
</comment>
<feature type="compositionally biased region" description="Low complexity" evidence="13">
    <location>
        <begin position="26"/>
        <end position="42"/>
    </location>
</feature>
<feature type="domain" description="Thioredoxin" evidence="15">
    <location>
        <begin position="50"/>
        <end position="193"/>
    </location>
</feature>
<evidence type="ECO:0000256" key="12">
    <source>
        <dbReference type="ARBA" id="ARBA00049091"/>
    </source>
</evidence>
<evidence type="ECO:0000256" key="10">
    <source>
        <dbReference type="ARBA" id="ARBA00038489"/>
    </source>
</evidence>
<evidence type="ECO:0000256" key="6">
    <source>
        <dbReference type="ARBA" id="ARBA00023002"/>
    </source>
</evidence>
<dbReference type="AlphaFoldDB" id="A0A0K1ECK2"/>
<reference evidence="16 17" key="1">
    <citation type="submission" date="2015-07" db="EMBL/GenBank/DDBJ databases">
        <title>Genome analysis of myxobacterium Chondromyces crocatus Cm c5 reveals a high potential for natural compound synthesis and the genetic basis for the loss of fruiting body formation.</title>
        <authorList>
            <person name="Zaburannyi N."/>
            <person name="Bunk B."/>
            <person name="Maier J."/>
            <person name="Overmann J."/>
            <person name="Mueller R."/>
        </authorList>
    </citation>
    <scope>NUCLEOTIDE SEQUENCE [LARGE SCALE GENOMIC DNA]</scope>
    <source>
        <strain evidence="16 17">Cm c5</strain>
    </source>
</reference>
<feature type="region of interest" description="Disordered" evidence="13">
    <location>
        <begin position="26"/>
        <end position="48"/>
    </location>
</feature>
<evidence type="ECO:0000256" key="1">
    <source>
        <dbReference type="ARBA" id="ARBA00003330"/>
    </source>
</evidence>
<dbReference type="InterPro" id="IPR000866">
    <property type="entry name" value="AhpC/TSA"/>
</dbReference>
<organism evidence="16 17">
    <name type="scientific">Chondromyces crocatus</name>
    <dbReference type="NCBI Taxonomy" id="52"/>
    <lineage>
        <taxon>Bacteria</taxon>
        <taxon>Pseudomonadati</taxon>
        <taxon>Myxococcota</taxon>
        <taxon>Polyangia</taxon>
        <taxon>Polyangiales</taxon>
        <taxon>Polyangiaceae</taxon>
        <taxon>Chondromyces</taxon>
    </lineage>
</organism>
<dbReference type="PATRIC" id="fig|52.7.peg.3009"/>
<dbReference type="PANTHER" id="PTHR42801">
    <property type="entry name" value="THIOREDOXIN-DEPENDENT PEROXIDE REDUCTASE"/>
    <property type="match status" value="1"/>
</dbReference>
<evidence type="ECO:0000256" key="13">
    <source>
        <dbReference type="SAM" id="MobiDB-lite"/>
    </source>
</evidence>
<feature type="chain" id="PRO_5005459246" description="thioredoxin-dependent peroxiredoxin" evidence="14">
    <location>
        <begin position="24"/>
        <end position="193"/>
    </location>
</feature>
<keyword evidence="14" id="KW-0732">Signal</keyword>
<evidence type="ECO:0000256" key="4">
    <source>
        <dbReference type="ARBA" id="ARBA00022559"/>
    </source>
</evidence>
<dbReference type="GO" id="GO:0034599">
    <property type="term" value="P:cellular response to oxidative stress"/>
    <property type="evidence" value="ECO:0007669"/>
    <property type="project" value="TreeGrafter"/>
</dbReference>
<dbReference type="InterPro" id="IPR050924">
    <property type="entry name" value="Peroxiredoxin_BCP/PrxQ"/>
</dbReference>
<dbReference type="Gene3D" id="3.40.30.10">
    <property type="entry name" value="Glutaredoxin"/>
    <property type="match status" value="1"/>
</dbReference>
<comment type="subunit">
    <text evidence="2">Monomer.</text>
</comment>
<dbReference type="SUPFAM" id="SSF52833">
    <property type="entry name" value="Thioredoxin-like"/>
    <property type="match status" value="1"/>
</dbReference>
<accession>A0A0K1ECK2</accession>
<dbReference type="FunFam" id="3.40.30.10:FF:000007">
    <property type="entry name" value="Thioredoxin-dependent thiol peroxidase"/>
    <property type="match status" value="1"/>
</dbReference>